<evidence type="ECO:0000313" key="2">
    <source>
        <dbReference type="EMBL" id="GAA3852541.1"/>
    </source>
</evidence>
<sequence>MTGPGLKIPDHSTFDRPSGPTNDQHTVKGALRTPSNPALHVAATPKLTSVDKENSKFP</sequence>
<reference evidence="3" key="1">
    <citation type="journal article" date="2019" name="Int. J. Syst. Evol. Microbiol.">
        <title>The Global Catalogue of Microorganisms (GCM) 10K type strain sequencing project: providing services to taxonomists for standard genome sequencing and annotation.</title>
        <authorList>
            <consortium name="The Broad Institute Genomics Platform"/>
            <consortium name="The Broad Institute Genome Sequencing Center for Infectious Disease"/>
            <person name="Wu L."/>
            <person name="Ma J."/>
        </authorList>
    </citation>
    <scope>NUCLEOTIDE SEQUENCE [LARGE SCALE GENOMIC DNA]</scope>
    <source>
        <strain evidence="3">JCM 16578</strain>
    </source>
</reference>
<gene>
    <name evidence="2" type="ORF">GCM10022207_14100</name>
</gene>
<feature type="region of interest" description="Disordered" evidence="1">
    <location>
        <begin position="1"/>
        <end position="58"/>
    </location>
</feature>
<organism evidence="2 3">
    <name type="scientific">Streptomyces lannensis</name>
    <dbReference type="NCBI Taxonomy" id="766498"/>
    <lineage>
        <taxon>Bacteria</taxon>
        <taxon>Bacillati</taxon>
        <taxon>Actinomycetota</taxon>
        <taxon>Actinomycetes</taxon>
        <taxon>Kitasatosporales</taxon>
        <taxon>Streptomycetaceae</taxon>
        <taxon>Streptomyces</taxon>
    </lineage>
</organism>
<keyword evidence="3" id="KW-1185">Reference proteome</keyword>
<proteinExistence type="predicted"/>
<evidence type="ECO:0000256" key="1">
    <source>
        <dbReference type="SAM" id="MobiDB-lite"/>
    </source>
</evidence>
<protein>
    <submittedName>
        <fullName evidence="2">Uncharacterized protein</fullName>
    </submittedName>
</protein>
<accession>A0ABP7JT33</accession>
<evidence type="ECO:0000313" key="3">
    <source>
        <dbReference type="Proteomes" id="UP001501563"/>
    </source>
</evidence>
<name>A0ABP7JT33_9ACTN</name>
<dbReference type="Proteomes" id="UP001501563">
    <property type="component" value="Unassembled WGS sequence"/>
</dbReference>
<feature type="compositionally biased region" description="Basic and acidic residues" evidence="1">
    <location>
        <begin position="49"/>
        <end position="58"/>
    </location>
</feature>
<dbReference type="EMBL" id="BAAAZA010000003">
    <property type="protein sequence ID" value="GAA3852541.1"/>
    <property type="molecule type" value="Genomic_DNA"/>
</dbReference>
<comment type="caution">
    <text evidence="2">The sequence shown here is derived from an EMBL/GenBank/DDBJ whole genome shotgun (WGS) entry which is preliminary data.</text>
</comment>